<sequence>MSTKRIGECSESSNRPEKALKSSGQFDTELSTPRIPETSELCSFSSADDTFEEEFGSSNDSCQGVWSELSKEVVSNLSKSVVSLASFQGDKLNCACTGMVVMNYSVGVDILTSADLIRSPHDPNDLPRSLRIQVHLPNRKEGIGRLKHYDLGYNVALVYTESFPEIEEIFLGQFQIKPHSKVVAVGRGFNSGKLMATAGTVTDERTEKYMISTCKITRSGIGGLLIDFDGNFVGINFYSFKGNPFLPRNGIAECLGVLWDVIEQDRTIDRSTIVRQKPILPNLEGCDRTTPRKRNLVPRFTRLARDRG</sequence>
<feature type="compositionally biased region" description="Polar residues" evidence="1">
    <location>
        <begin position="22"/>
        <end position="31"/>
    </location>
</feature>
<feature type="compositionally biased region" description="Basic and acidic residues" evidence="1">
    <location>
        <begin position="1"/>
        <end position="20"/>
    </location>
</feature>
<reference evidence="2" key="1">
    <citation type="submission" date="2020-05" db="EMBL/GenBank/DDBJ databases">
        <title>WGS assembly of Panicum virgatum.</title>
        <authorList>
            <person name="Lovell J.T."/>
            <person name="Jenkins J."/>
            <person name="Shu S."/>
            <person name="Juenger T.E."/>
            <person name="Schmutz J."/>
        </authorList>
    </citation>
    <scope>NUCLEOTIDE SEQUENCE</scope>
    <source>
        <strain evidence="2">AP13</strain>
    </source>
</reference>
<keyword evidence="3" id="KW-1185">Reference proteome</keyword>
<dbReference type="Proteomes" id="UP000823388">
    <property type="component" value="Chromosome 6K"/>
</dbReference>
<dbReference type="Pfam" id="PF13365">
    <property type="entry name" value="Trypsin_2"/>
    <property type="match status" value="1"/>
</dbReference>
<organism evidence="2 3">
    <name type="scientific">Panicum virgatum</name>
    <name type="common">Blackwell switchgrass</name>
    <dbReference type="NCBI Taxonomy" id="38727"/>
    <lineage>
        <taxon>Eukaryota</taxon>
        <taxon>Viridiplantae</taxon>
        <taxon>Streptophyta</taxon>
        <taxon>Embryophyta</taxon>
        <taxon>Tracheophyta</taxon>
        <taxon>Spermatophyta</taxon>
        <taxon>Magnoliopsida</taxon>
        <taxon>Liliopsida</taxon>
        <taxon>Poales</taxon>
        <taxon>Poaceae</taxon>
        <taxon>PACMAD clade</taxon>
        <taxon>Panicoideae</taxon>
        <taxon>Panicodae</taxon>
        <taxon>Paniceae</taxon>
        <taxon>Panicinae</taxon>
        <taxon>Panicum</taxon>
        <taxon>Panicum sect. Hiantes</taxon>
    </lineage>
</organism>
<dbReference type="PANTHER" id="PTHR18868:SF49">
    <property type="entry name" value="OS11G0147200 PROTEIN"/>
    <property type="match status" value="1"/>
</dbReference>
<comment type="caution">
    <text evidence="2">The sequence shown here is derived from an EMBL/GenBank/DDBJ whole genome shotgun (WGS) entry which is preliminary data.</text>
</comment>
<dbReference type="InterPro" id="IPR009003">
    <property type="entry name" value="Peptidase_S1_PA"/>
</dbReference>
<name>A0A8T0RFA3_PANVG</name>
<dbReference type="Gene3D" id="2.40.10.120">
    <property type="match status" value="1"/>
</dbReference>
<feature type="region of interest" description="Disordered" evidence="1">
    <location>
        <begin position="1"/>
        <end position="37"/>
    </location>
</feature>
<evidence type="ECO:0000313" key="3">
    <source>
        <dbReference type="Proteomes" id="UP000823388"/>
    </source>
</evidence>
<dbReference type="AlphaFoldDB" id="A0A8T0RFA3"/>
<proteinExistence type="predicted"/>
<gene>
    <name evidence="2" type="ORF">PVAP13_6KG218600</name>
</gene>
<accession>A0A8T0RFA3</accession>
<dbReference type="SUPFAM" id="SSF50494">
    <property type="entry name" value="Trypsin-like serine proteases"/>
    <property type="match status" value="1"/>
</dbReference>
<protein>
    <submittedName>
        <fullName evidence="2">Uncharacterized protein</fullName>
    </submittedName>
</protein>
<dbReference type="PANTHER" id="PTHR18868">
    <property type="entry name" value="OS07G0665300 PROTEIN-RELATED"/>
    <property type="match status" value="1"/>
</dbReference>
<evidence type="ECO:0000313" key="2">
    <source>
        <dbReference type="EMBL" id="KAG2583439.1"/>
    </source>
</evidence>
<dbReference type="EMBL" id="CM029047">
    <property type="protein sequence ID" value="KAG2583439.1"/>
    <property type="molecule type" value="Genomic_DNA"/>
</dbReference>
<evidence type="ECO:0000256" key="1">
    <source>
        <dbReference type="SAM" id="MobiDB-lite"/>
    </source>
</evidence>